<gene>
    <name evidence="1" type="ORF">STARVERO_01060</name>
</gene>
<accession>A0A5S9NJI5</accession>
<keyword evidence="2" id="KW-1185">Reference proteome</keyword>
<dbReference type="PANTHER" id="PTHR30024">
    <property type="entry name" value="ALIPHATIC SULFONATES-BINDING PROTEIN-RELATED"/>
    <property type="match status" value="1"/>
</dbReference>
<evidence type="ECO:0000313" key="1">
    <source>
        <dbReference type="EMBL" id="CAA0089972.1"/>
    </source>
</evidence>
<organism evidence="1 2">
    <name type="scientific">Starkeya nomas</name>
    <dbReference type="NCBI Taxonomy" id="2666134"/>
    <lineage>
        <taxon>Bacteria</taxon>
        <taxon>Pseudomonadati</taxon>
        <taxon>Pseudomonadota</taxon>
        <taxon>Alphaproteobacteria</taxon>
        <taxon>Hyphomicrobiales</taxon>
        <taxon>Xanthobacteraceae</taxon>
        <taxon>Starkeya</taxon>
    </lineage>
</organism>
<evidence type="ECO:0008006" key="3">
    <source>
        <dbReference type="Google" id="ProtNLM"/>
    </source>
</evidence>
<dbReference type="PROSITE" id="PS51318">
    <property type="entry name" value="TAT"/>
    <property type="match status" value="1"/>
</dbReference>
<sequence length="360" mass="37380">MMGFRHWHIDGSDCCDEREAGGAVPRSSGLSRRGFLACGCAALAVSATGAAMIASTTAAEAQAGGAVLKVGHLPAGCVSHLLLAKKRDMFAEAGLTVEMTQFNGPADNLQALVAGAIDVMHNPWTTTMAAYGEGTKDLRIIGGSGLAGIELVAREGSVKNVNEFVAAAGKGLKVGTLKLDTLELVGYGTMAQNGKSYSDYAMTFFPSMVGMGEALASGAVDVCTLAQPYAESVVKQANGVYLANSNDVWGPEAPDCVINTLSGTIGAKGELLTRYMGVLKAAAKQFYGDFETALDDLQPIYGAPRDVLAIALKRQSPNPVIGDAGASGIRGGMKYLIELGYFKDHFADQVLDLSLQPTAA</sequence>
<dbReference type="InterPro" id="IPR006311">
    <property type="entry name" value="TAT_signal"/>
</dbReference>
<dbReference type="AlphaFoldDB" id="A0A5S9NJI5"/>
<name>A0A5S9NJI5_9HYPH</name>
<protein>
    <recommendedName>
        <fullName evidence="3">SsuA/THI5-like domain-containing protein</fullName>
    </recommendedName>
</protein>
<reference evidence="1 2" key="1">
    <citation type="submission" date="2019-12" db="EMBL/GenBank/DDBJ databases">
        <authorList>
            <person name="Reyes-Prieto M."/>
        </authorList>
    </citation>
    <scope>NUCLEOTIDE SEQUENCE [LARGE SCALE GENOMIC DNA]</scope>
    <source>
        <strain evidence="1">HF14-78462</strain>
    </source>
</reference>
<dbReference type="Gene3D" id="3.40.190.10">
    <property type="entry name" value="Periplasmic binding protein-like II"/>
    <property type="match status" value="2"/>
</dbReference>
<dbReference type="RefSeq" id="WP_200837683.1">
    <property type="nucleotide sequence ID" value="NZ_CACSAS010000001.1"/>
</dbReference>
<dbReference type="SUPFAM" id="SSF53850">
    <property type="entry name" value="Periplasmic binding protein-like II"/>
    <property type="match status" value="1"/>
</dbReference>
<proteinExistence type="predicted"/>
<dbReference type="Proteomes" id="UP000433050">
    <property type="component" value="Unassembled WGS sequence"/>
</dbReference>
<dbReference type="EMBL" id="CACSAS010000001">
    <property type="protein sequence ID" value="CAA0089972.1"/>
    <property type="molecule type" value="Genomic_DNA"/>
</dbReference>
<evidence type="ECO:0000313" key="2">
    <source>
        <dbReference type="Proteomes" id="UP000433050"/>
    </source>
</evidence>
<dbReference type="Pfam" id="PF13379">
    <property type="entry name" value="NMT1_2"/>
    <property type="match status" value="1"/>
</dbReference>